<dbReference type="EMBL" id="SDHZ01000001">
    <property type="protein sequence ID" value="RXK86480.1"/>
    <property type="molecule type" value="Genomic_DNA"/>
</dbReference>
<accession>A0A4Q1DB26</accession>
<sequence length="103" mass="11236">MRDMLSLVLPQLLVSCNALVCTNHNSETNTSAKAAQKPGISGYIETRKQQLQAFIGYWDFTKTVGTCATEVQLQQHCSLLTASNTHTGALTVDSLFLAKKIGY</sequence>
<dbReference type="Proteomes" id="UP000290545">
    <property type="component" value="Unassembled WGS sequence"/>
</dbReference>
<evidence type="ECO:0000313" key="2">
    <source>
        <dbReference type="EMBL" id="RXK86480.1"/>
    </source>
</evidence>
<feature type="signal peptide" evidence="1">
    <location>
        <begin position="1"/>
        <end position="20"/>
    </location>
</feature>
<comment type="caution">
    <text evidence="2">The sequence shown here is derived from an EMBL/GenBank/DDBJ whole genome shotgun (WGS) entry which is preliminary data.</text>
</comment>
<evidence type="ECO:0000313" key="3">
    <source>
        <dbReference type="Proteomes" id="UP000290545"/>
    </source>
</evidence>
<reference evidence="2 3" key="1">
    <citation type="submission" date="2019-01" db="EMBL/GenBank/DDBJ databases">
        <title>Filimonas sp. strain TTM-71.</title>
        <authorList>
            <person name="Chen W.-M."/>
        </authorList>
    </citation>
    <scope>NUCLEOTIDE SEQUENCE [LARGE SCALE GENOMIC DNA]</scope>
    <source>
        <strain evidence="2 3">TTM-71</strain>
    </source>
</reference>
<evidence type="ECO:0000256" key="1">
    <source>
        <dbReference type="SAM" id="SignalP"/>
    </source>
</evidence>
<feature type="chain" id="PRO_5020509535" evidence="1">
    <location>
        <begin position="21"/>
        <end position="103"/>
    </location>
</feature>
<organism evidence="2 3">
    <name type="scientific">Filimonas effusa</name>
    <dbReference type="NCBI Taxonomy" id="2508721"/>
    <lineage>
        <taxon>Bacteria</taxon>
        <taxon>Pseudomonadati</taxon>
        <taxon>Bacteroidota</taxon>
        <taxon>Chitinophagia</taxon>
        <taxon>Chitinophagales</taxon>
        <taxon>Chitinophagaceae</taxon>
        <taxon>Filimonas</taxon>
    </lineage>
</organism>
<dbReference type="RefSeq" id="WP_129002229.1">
    <property type="nucleotide sequence ID" value="NZ_SDHZ01000001.1"/>
</dbReference>
<proteinExistence type="predicted"/>
<keyword evidence="1" id="KW-0732">Signal</keyword>
<name>A0A4Q1DB26_9BACT</name>
<protein>
    <submittedName>
        <fullName evidence="2">Uncharacterized protein</fullName>
    </submittedName>
</protein>
<keyword evidence="3" id="KW-1185">Reference proteome</keyword>
<dbReference type="AlphaFoldDB" id="A0A4Q1DB26"/>
<gene>
    <name evidence="2" type="ORF">ESB13_06640</name>
</gene>
<dbReference type="PROSITE" id="PS51257">
    <property type="entry name" value="PROKAR_LIPOPROTEIN"/>
    <property type="match status" value="1"/>
</dbReference>